<gene>
    <name evidence="1" type="ORF">HHX25_12740</name>
</gene>
<protein>
    <submittedName>
        <fullName evidence="1">Uncharacterized protein</fullName>
    </submittedName>
</protein>
<dbReference type="RefSeq" id="WP_169674046.1">
    <property type="nucleotide sequence ID" value="NZ_JABBHF010000007.1"/>
</dbReference>
<dbReference type="Proteomes" id="UP000746690">
    <property type="component" value="Unassembled WGS sequence"/>
</dbReference>
<comment type="caution">
    <text evidence="1">The sequence shown here is derived from an EMBL/GenBank/DDBJ whole genome shotgun (WGS) entry which is preliminary data.</text>
</comment>
<sequence length="89" mass="10510">MSLYFVTQYNVQNYLIESNKEIVSLKKETSEDSEKKDKIEELNEDSKKIHTQVVYHTLSLKVDEDFTFYVEKHSLVINFDVLIPPPEQV</sequence>
<reference evidence="1 2" key="1">
    <citation type="submission" date="2020-04" db="EMBL/GenBank/DDBJ databases">
        <title>A Flavivirga sp. nov.</title>
        <authorList>
            <person name="Sun X."/>
        </authorList>
    </citation>
    <scope>NUCLEOTIDE SEQUENCE [LARGE SCALE GENOMIC DNA]</scope>
    <source>
        <strain evidence="1 2">Y03</strain>
    </source>
</reference>
<evidence type="ECO:0000313" key="1">
    <source>
        <dbReference type="EMBL" id="NMH88374.1"/>
    </source>
</evidence>
<name>A0ABX1S0X0_9FLAO</name>
<evidence type="ECO:0000313" key="2">
    <source>
        <dbReference type="Proteomes" id="UP000746690"/>
    </source>
</evidence>
<proteinExistence type="predicted"/>
<keyword evidence="2" id="KW-1185">Reference proteome</keyword>
<organism evidence="1 2">
    <name type="scientific">Flavivirga algicola</name>
    <dbReference type="NCBI Taxonomy" id="2729136"/>
    <lineage>
        <taxon>Bacteria</taxon>
        <taxon>Pseudomonadati</taxon>
        <taxon>Bacteroidota</taxon>
        <taxon>Flavobacteriia</taxon>
        <taxon>Flavobacteriales</taxon>
        <taxon>Flavobacteriaceae</taxon>
        <taxon>Flavivirga</taxon>
    </lineage>
</organism>
<accession>A0ABX1S0X0</accession>
<dbReference type="EMBL" id="JABBHF010000007">
    <property type="protein sequence ID" value="NMH88374.1"/>
    <property type="molecule type" value="Genomic_DNA"/>
</dbReference>